<dbReference type="PANTHER" id="PTHR41282:SF1">
    <property type="entry name" value="CONSERVED TRANSMEMBRANE PROTEIN-RELATED"/>
    <property type="match status" value="1"/>
</dbReference>
<feature type="transmembrane region" description="Helical" evidence="1">
    <location>
        <begin position="95"/>
        <end position="115"/>
    </location>
</feature>
<dbReference type="Proteomes" id="UP000249645">
    <property type="component" value="Unassembled WGS sequence"/>
</dbReference>
<dbReference type="InterPro" id="IPR010539">
    <property type="entry name" value="BaxI_1-like"/>
</dbReference>
<dbReference type="Pfam" id="PF12811">
    <property type="entry name" value="BaxI_1"/>
    <property type="match status" value="1"/>
</dbReference>
<organism evidence="2 3">
    <name type="scientific">Pseudopedobacter saltans</name>
    <dbReference type="NCBI Taxonomy" id="151895"/>
    <lineage>
        <taxon>Bacteria</taxon>
        <taxon>Pseudomonadati</taxon>
        <taxon>Bacteroidota</taxon>
        <taxon>Sphingobacteriia</taxon>
        <taxon>Sphingobacteriales</taxon>
        <taxon>Sphingobacteriaceae</taxon>
        <taxon>Pseudopedobacter</taxon>
    </lineage>
</organism>
<keyword evidence="1" id="KW-1133">Transmembrane helix</keyword>
<accession>A0A2W5F8N0</accession>
<feature type="transmembrane region" description="Helical" evidence="1">
    <location>
        <begin position="121"/>
        <end position="142"/>
    </location>
</feature>
<dbReference type="PANTHER" id="PTHR41282">
    <property type="entry name" value="CONSERVED TRANSMEMBRANE PROTEIN-RELATED"/>
    <property type="match status" value="1"/>
</dbReference>
<proteinExistence type="predicted"/>
<keyword evidence="1" id="KW-0472">Membrane</keyword>
<evidence type="ECO:0000256" key="1">
    <source>
        <dbReference type="SAM" id="Phobius"/>
    </source>
</evidence>
<gene>
    <name evidence="2" type="ORF">DI598_06270</name>
</gene>
<dbReference type="EMBL" id="QFOI01000080">
    <property type="protein sequence ID" value="PZP50137.1"/>
    <property type="molecule type" value="Genomic_DNA"/>
</dbReference>
<keyword evidence="1" id="KW-0812">Transmembrane</keyword>
<feature type="transmembrane region" description="Helical" evidence="1">
    <location>
        <begin position="226"/>
        <end position="247"/>
    </location>
</feature>
<reference evidence="2 3" key="1">
    <citation type="submission" date="2017-11" db="EMBL/GenBank/DDBJ databases">
        <title>Infants hospitalized years apart are colonized by the same room-sourced microbial strains.</title>
        <authorList>
            <person name="Brooks B."/>
            <person name="Olm M.R."/>
            <person name="Firek B.A."/>
            <person name="Baker R."/>
            <person name="Thomas B.C."/>
            <person name="Morowitz M.J."/>
            <person name="Banfield J.F."/>
        </authorList>
    </citation>
    <scope>NUCLEOTIDE SEQUENCE [LARGE SCALE GENOMIC DNA]</scope>
    <source>
        <strain evidence="2">S2_009_000_R2_76</strain>
    </source>
</reference>
<evidence type="ECO:0000313" key="3">
    <source>
        <dbReference type="Proteomes" id="UP000249645"/>
    </source>
</evidence>
<evidence type="ECO:0008006" key="4">
    <source>
        <dbReference type="Google" id="ProtNLM"/>
    </source>
</evidence>
<sequence>MALFNSGNPTLSEKVFSKSIGQQDSGVMTVRGTMSKFILLLFLTIAGAIYTWTMYDAGKVDTLSTLTWTGVIGGFICVLIMSFRPQSSKYLAPLYSVLEGFFLGGISVIVNAAVAKKYPNIVFMAVGVTFAVAIAMFLLYNFRVIKPTQKFKSVVISATVGIALFYLACLVLRMFSVNLPFMYDSSVLGIGISVFVIIIAALNLIIDFGQIEDGANMGAPKFMEWYSAFGLLVTIVWLYVEVLKLFLRFANNRN</sequence>
<feature type="transmembrane region" description="Helical" evidence="1">
    <location>
        <begin position="154"/>
        <end position="175"/>
    </location>
</feature>
<evidence type="ECO:0000313" key="2">
    <source>
        <dbReference type="EMBL" id="PZP50137.1"/>
    </source>
</evidence>
<protein>
    <recommendedName>
        <fullName evidence="4">Bax inhibitor-1/YccA family protein</fullName>
    </recommendedName>
</protein>
<dbReference type="AlphaFoldDB" id="A0A2W5F8N0"/>
<feature type="transmembrane region" description="Helical" evidence="1">
    <location>
        <begin position="187"/>
        <end position="206"/>
    </location>
</feature>
<feature type="transmembrane region" description="Helical" evidence="1">
    <location>
        <begin position="65"/>
        <end position="83"/>
    </location>
</feature>
<name>A0A2W5F8N0_9SPHI</name>
<dbReference type="PIRSF" id="PIRSF009160">
    <property type="entry name" value="UCP009160"/>
    <property type="match status" value="1"/>
</dbReference>
<comment type="caution">
    <text evidence="2">The sequence shown here is derived from an EMBL/GenBank/DDBJ whole genome shotgun (WGS) entry which is preliminary data.</text>
</comment>
<feature type="transmembrane region" description="Helical" evidence="1">
    <location>
        <begin position="37"/>
        <end position="53"/>
    </location>
</feature>